<reference evidence="9" key="2">
    <citation type="journal article" date="2014" name="PLoS ONE">
        <title>Genome and Transcriptome Analysis of the Fungal Pathogen Fusarium oxysporum f. sp. cubense Causing Banana Vascular Wilt Disease.</title>
        <authorList>
            <person name="Guo L."/>
            <person name="Han L."/>
            <person name="Yang L."/>
            <person name="Zeng H."/>
            <person name="Fan D."/>
            <person name="Zhu Y."/>
            <person name="Feng Y."/>
            <person name="Wang G."/>
            <person name="Peng C."/>
            <person name="Jiang X."/>
            <person name="Zhou D."/>
            <person name="Ni P."/>
            <person name="Liang C."/>
            <person name="Liu L."/>
            <person name="Wang J."/>
            <person name="Mao C."/>
            <person name="Fang X."/>
            <person name="Peng M."/>
            <person name="Huang J."/>
        </authorList>
    </citation>
    <scope>NUCLEOTIDE SEQUENCE [LARGE SCALE GENOMIC DNA]</scope>
    <source>
        <strain evidence="9">race 1</strain>
    </source>
</reference>
<dbReference type="InterPro" id="IPR049326">
    <property type="entry name" value="Rhodopsin_dom_fungi"/>
</dbReference>
<evidence type="ECO:0000259" key="7">
    <source>
        <dbReference type="Pfam" id="PF20684"/>
    </source>
</evidence>
<dbReference type="Pfam" id="PF20684">
    <property type="entry name" value="Fung_rhodopsin"/>
    <property type="match status" value="1"/>
</dbReference>
<dbReference type="HOGENOM" id="CLU_028200_12_0_1"/>
<dbReference type="Proteomes" id="UP000016928">
    <property type="component" value="Unassembled WGS sequence"/>
</dbReference>
<evidence type="ECO:0000256" key="5">
    <source>
        <dbReference type="ARBA" id="ARBA00038359"/>
    </source>
</evidence>
<feature type="transmembrane region" description="Helical" evidence="6">
    <location>
        <begin position="190"/>
        <end position="218"/>
    </location>
</feature>
<dbReference type="InterPro" id="IPR052337">
    <property type="entry name" value="SAT4-like"/>
</dbReference>
<dbReference type="STRING" id="1229664.N4TV06"/>
<feature type="domain" description="Rhodopsin" evidence="7">
    <location>
        <begin position="62"/>
        <end position="293"/>
    </location>
</feature>
<dbReference type="GO" id="GO:0016020">
    <property type="term" value="C:membrane"/>
    <property type="evidence" value="ECO:0007669"/>
    <property type="project" value="UniProtKB-SubCell"/>
</dbReference>
<reference evidence="9" key="1">
    <citation type="submission" date="2012-09" db="EMBL/GenBank/DDBJ databases">
        <title>Genome sequencing and comparative transcriptomics of race 1 and race 4 of banana pathogen: Fusarium oxysporum f. sp. cubense.</title>
        <authorList>
            <person name="Fang X."/>
            <person name="Huang J."/>
        </authorList>
    </citation>
    <scope>NUCLEOTIDE SEQUENCE [LARGE SCALE GENOMIC DNA]</scope>
    <source>
        <strain evidence="9">race 1</strain>
    </source>
</reference>
<sequence>MKGFPKIGDVPVWTEPPDGYHANFTNPQKDTALLYASSGVSISCLVSFLLMGIHFYVASFVTKNLSSRHFLTLAGCVLVTASQSIIFVCQMRGFLGAHVWEMPLDHARWESTLLLAANLLAIPATALAKSGLYFFYREFIGPTQSAYFILIPAVLSIVSFVIVWIFQLLACSPVEAAWDLRFYTETSCHSRYYCGTVQASVEILTDLYLTCFLLFKAFPLQMHIRGKVRVVSYFLSCLLTLVPTALRLHMSVSGHENQNPDPTWDRFWMATYWLYNANCIIIYHSLPGLRQFINLLISRLFRKPAPLKDSKNNHIQSYSRTVYFVGGTPVKDREDCNSSEVQLYASKIREMGSDDL</sequence>
<feature type="transmembrane region" description="Helical" evidence="6">
    <location>
        <begin position="113"/>
        <end position="135"/>
    </location>
</feature>
<dbReference type="VEuPathDB" id="FungiDB:FOC1_g10001064"/>
<evidence type="ECO:0000256" key="1">
    <source>
        <dbReference type="ARBA" id="ARBA00004141"/>
    </source>
</evidence>
<keyword evidence="3 6" id="KW-1133">Transmembrane helix</keyword>
<protein>
    <recommendedName>
        <fullName evidence="7">Rhodopsin domain-containing protein</fullName>
    </recommendedName>
</protein>
<feature type="transmembrane region" description="Helical" evidence="6">
    <location>
        <begin position="33"/>
        <end position="58"/>
    </location>
</feature>
<organism evidence="8 9">
    <name type="scientific">Fusarium oxysporum f. sp. cubense (strain race 1)</name>
    <name type="common">Panama disease fungus</name>
    <dbReference type="NCBI Taxonomy" id="1229664"/>
    <lineage>
        <taxon>Eukaryota</taxon>
        <taxon>Fungi</taxon>
        <taxon>Dikarya</taxon>
        <taxon>Ascomycota</taxon>
        <taxon>Pezizomycotina</taxon>
        <taxon>Sordariomycetes</taxon>
        <taxon>Hypocreomycetidae</taxon>
        <taxon>Hypocreales</taxon>
        <taxon>Nectriaceae</taxon>
        <taxon>Fusarium</taxon>
        <taxon>Fusarium oxysporum species complex</taxon>
    </lineage>
</organism>
<comment type="subcellular location">
    <subcellularLocation>
        <location evidence="1">Membrane</location>
        <topology evidence="1">Multi-pass membrane protein</topology>
    </subcellularLocation>
</comment>
<comment type="similarity">
    <text evidence="5">Belongs to the SAT4 family.</text>
</comment>
<keyword evidence="2 6" id="KW-0812">Transmembrane</keyword>
<dbReference type="EMBL" id="KB730360">
    <property type="protein sequence ID" value="ENH66689.1"/>
    <property type="molecule type" value="Genomic_DNA"/>
</dbReference>
<evidence type="ECO:0000256" key="6">
    <source>
        <dbReference type="SAM" id="Phobius"/>
    </source>
</evidence>
<keyword evidence="4 6" id="KW-0472">Membrane</keyword>
<proteinExistence type="inferred from homology"/>
<evidence type="ECO:0000313" key="8">
    <source>
        <dbReference type="EMBL" id="ENH66689.1"/>
    </source>
</evidence>
<dbReference type="PANTHER" id="PTHR33048:SF158">
    <property type="entry name" value="MEMBRANE PROTEIN PTH11-LIKE, PUTATIVE-RELATED"/>
    <property type="match status" value="1"/>
</dbReference>
<name>N4TV06_FUSC1</name>
<feature type="transmembrane region" description="Helical" evidence="6">
    <location>
        <begin position="147"/>
        <end position="170"/>
    </location>
</feature>
<feature type="transmembrane region" description="Helical" evidence="6">
    <location>
        <begin position="230"/>
        <end position="252"/>
    </location>
</feature>
<gene>
    <name evidence="8" type="ORF">FOC1_g10001064</name>
</gene>
<dbReference type="OMA" id="GHENQNP"/>
<feature type="transmembrane region" description="Helical" evidence="6">
    <location>
        <begin position="272"/>
        <end position="293"/>
    </location>
</feature>
<feature type="transmembrane region" description="Helical" evidence="6">
    <location>
        <begin position="70"/>
        <end position="93"/>
    </location>
</feature>
<evidence type="ECO:0000256" key="4">
    <source>
        <dbReference type="ARBA" id="ARBA00023136"/>
    </source>
</evidence>
<accession>N4TV06</accession>
<evidence type="ECO:0000313" key="9">
    <source>
        <dbReference type="Proteomes" id="UP000016928"/>
    </source>
</evidence>
<dbReference type="AlphaFoldDB" id="N4TV06"/>
<evidence type="ECO:0000256" key="3">
    <source>
        <dbReference type="ARBA" id="ARBA00022989"/>
    </source>
</evidence>
<evidence type="ECO:0000256" key="2">
    <source>
        <dbReference type="ARBA" id="ARBA00022692"/>
    </source>
</evidence>
<dbReference type="PANTHER" id="PTHR33048">
    <property type="entry name" value="PTH11-LIKE INTEGRAL MEMBRANE PROTEIN (AFU_ORTHOLOGUE AFUA_5G11245)"/>
    <property type="match status" value="1"/>
</dbReference>
<dbReference type="OrthoDB" id="5342292at2759"/>